<accession>A0A3N4HTK2</accession>
<name>A0A3N4HTK2_ASCIM</name>
<organism evidence="2 3">
    <name type="scientific">Ascobolus immersus RN42</name>
    <dbReference type="NCBI Taxonomy" id="1160509"/>
    <lineage>
        <taxon>Eukaryota</taxon>
        <taxon>Fungi</taxon>
        <taxon>Dikarya</taxon>
        <taxon>Ascomycota</taxon>
        <taxon>Pezizomycotina</taxon>
        <taxon>Pezizomycetes</taxon>
        <taxon>Pezizales</taxon>
        <taxon>Ascobolaceae</taxon>
        <taxon>Ascobolus</taxon>
    </lineage>
</organism>
<feature type="domain" description="F-box" evidence="1">
    <location>
        <begin position="13"/>
        <end position="44"/>
    </location>
</feature>
<keyword evidence="3" id="KW-1185">Reference proteome</keyword>
<reference evidence="2 3" key="1">
    <citation type="journal article" date="2018" name="Nat. Ecol. Evol.">
        <title>Pezizomycetes genomes reveal the molecular basis of ectomycorrhizal truffle lifestyle.</title>
        <authorList>
            <person name="Murat C."/>
            <person name="Payen T."/>
            <person name="Noel B."/>
            <person name="Kuo A."/>
            <person name="Morin E."/>
            <person name="Chen J."/>
            <person name="Kohler A."/>
            <person name="Krizsan K."/>
            <person name="Balestrini R."/>
            <person name="Da Silva C."/>
            <person name="Montanini B."/>
            <person name="Hainaut M."/>
            <person name="Levati E."/>
            <person name="Barry K.W."/>
            <person name="Belfiori B."/>
            <person name="Cichocki N."/>
            <person name="Clum A."/>
            <person name="Dockter R.B."/>
            <person name="Fauchery L."/>
            <person name="Guy J."/>
            <person name="Iotti M."/>
            <person name="Le Tacon F."/>
            <person name="Lindquist E.A."/>
            <person name="Lipzen A."/>
            <person name="Malagnac F."/>
            <person name="Mello A."/>
            <person name="Molinier V."/>
            <person name="Miyauchi S."/>
            <person name="Poulain J."/>
            <person name="Riccioni C."/>
            <person name="Rubini A."/>
            <person name="Sitrit Y."/>
            <person name="Splivallo R."/>
            <person name="Traeger S."/>
            <person name="Wang M."/>
            <person name="Zifcakova L."/>
            <person name="Wipf D."/>
            <person name="Zambonelli A."/>
            <person name="Paolocci F."/>
            <person name="Nowrousian M."/>
            <person name="Ottonello S."/>
            <person name="Baldrian P."/>
            <person name="Spatafora J.W."/>
            <person name="Henrissat B."/>
            <person name="Nagy L.G."/>
            <person name="Aury J.M."/>
            <person name="Wincker P."/>
            <person name="Grigoriev I.V."/>
            <person name="Bonfante P."/>
            <person name="Martin F.M."/>
        </authorList>
    </citation>
    <scope>NUCLEOTIDE SEQUENCE [LARGE SCALE GENOMIC DNA]</scope>
    <source>
        <strain evidence="2 3">RN42</strain>
    </source>
</reference>
<dbReference type="Proteomes" id="UP000275078">
    <property type="component" value="Unassembled WGS sequence"/>
</dbReference>
<dbReference type="EMBL" id="ML119731">
    <property type="protein sequence ID" value="RPA77175.1"/>
    <property type="molecule type" value="Genomic_DNA"/>
</dbReference>
<dbReference type="InterPro" id="IPR036047">
    <property type="entry name" value="F-box-like_dom_sf"/>
</dbReference>
<dbReference type="SUPFAM" id="SSF81383">
    <property type="entry name" value="F-box domain"/>
    <property type="match status" value="1"/>
</dbReference>
<sequence>MDHSPTHTIGSLDVLPPELCFEIFEYLPTVALFCSGQVSRSWRAKVKAFVSSKSFPGHNELLDTWKSICYESRRKRVPDFEKMLSEKHNHAACETKPYSCPKFLLEHDGRLGSIIVRHAKTKDQPTTIFQLHDDRRTARMHTSADGISWTCKSVDLLEILERDFGLLFCKGQHCPRLGFFERSTGTSSCSASFSLLCRFRGPRYCPEWGDPCCTASGEIRKNILHPQWPDTVFNFDFTTNQITWLRRKTRPEDPEEAEMLNGKPINREQICIPPYVPSTLAPLPIADGQFVLSVKPYYTWDETVSDNPKDSEQRGFEFYIYDTDYDRHYANIHGFSTIPAVELAKYQRYSGDIQVELEEGWCEYDEDFDFISYGDFHVVVKKQTSTLRDIAPIPTKSGNSTQTFEACNFYLSIVPRQFEQQRRPGPIAKVWTSEIILTTTTTVPDSGDPIVSTDFTVHPLTLEIYPNFQNRNLFLAPQSKDTIGQDLLLPHQRILFGECGQLDANIPRSSRVAVQYHSTELPYRSGPKLPCIWKGTSWRWREITLTEGKNVFWRKEKGNEIKSDTSGLQAFNLEGATWVAFPDKILACEG</sequence>
<dbReference type="InterPro" id="IPR001810">
    <property type="entry name" value="F-box_dom"/>
</dbReference>
<gene>
    <name evidence="2" type="ORF">BJ508DRAFT_174079</name>
</gene>
<dbReference type="Gene3D" id="1.20.1280.50">
    <property type="match status" value="1"/>
</dbReference>
<dbReference type="AlphaFoldDB" id="A0A3N4HTK2"/>
<evidence type="ECO:0000313" key="2">
    <source>
        <dbReference type="EMBL" id="RPA77175.1"/>
    </source>
</evidence>
<dbReference type="Pfam" id="PF12937">
    <property type="entry name" value="F-box-like"/>
    <property type="match status" value="1"/>
</dbReference>
<evidence type="ECO:0000313" key="3">
    <source>
        <dbReference type="Proteomes" id="UP000275078"/>
    </source>
</evidence>
<evidence type="ECO:0000259" key="1">
    <source>
        <dbReference type="Pfam" id="PF12937"/>
    </source>
</evidence>
<proteinExistence type="predicted"/>
<protein>
    <recommendedName>
        <fullName evidence="1">F-box domain-containing protein</fullName>
    </recommendedName>
</protein>